<name>A0A1U7CMJ7_9BACT</name>
<reference evidence="3" key="1">
    <citation type="submission" date="2016-12" db="EMBL/GenBank/DDBJ databases">
        <title>Comparative genomics of four Isosphaeraceae planctomycetes: a common pool of plasmids and glycoside hydrolase genes.</title>
        <authorList>
            <person name="Ivanova A."/>
        </authorList>
    </citation>
    <scope>NUCLEOTIDE SEQUENCE [LARGE SCALE GENOMIC DNA]</scope>
    <source>
        <strain evidence="3">PX4</strain>
    </source>
</reference>
<dbReference type="AlphaFoldDB" id="A0A1U7CMJ7"/>
<sequence>MRRLEDSKVEDDREEDIRRFRKTRNGVIPIPRGSLGGLGDAGKGDHRAESQTSSRVVPSPLFHPRNPFLPPDRFNRTSSRPGSGRARGLVDQARRSIVCSRWRTLRVVRLFRNTAVGWSWNVNRRSTPSASIIARTKLIAIGERAGGSLEKPRERSQSTGAGSMAGPWGAERGKVMEGAGMNRNWLVFARSKPISEPSISLVYSRA</sequence>
<evidence type="ECO:0000313" key="2">
    <source>
        <dbReference type="EMBL" id="APW60174.1"/>
    </source>
</evidence>
<feature type="region of interest" description="Disordered" evidence="1">
    <location>
        <begin position="145"/>
        <end position="170"/>
    </location>
</feature>
<proteinExistence type="predicted"/>
<organism evidence="2 3">
    <name type="scientific">Paludisphaera borealis</name>
    <dbReference type="NCBI Taxonomy" id="1387353"/>
    <lineage>
        <taxon>Bacteria</taxon>
        <taxon>Pseudomonadati</taxon>
        <taxon>Planctomycetota</taxon>
        <taxon>Planctomycetia</taxon>
        <taxon>Isosphaerales</taxon>
        <taxon>Isosphaeraceae</taxon>
        <taxon>Paludisphaera</taxon>
    </lineage>
</organism>
<protein>
    <submittedName>
        <fullName evidence="2">Uncharacterized protein</fullName>
    </submittedName>
</protein>
<gene>
    <name evidence="2" type="ORF">BSF38_01640</name>
</gene>
<dbReference type="EMBL" id="CP019082">
    <property type="protein sequence ID" value="APW60174.1"/>
    <property type="molecule type" value="Genomic_DNA"/>
</dbReference>
<keyword evidence="3" id="KW-1185">Reference proteome</keyword>
<feature type="region of interest" description="Disordered" evidence="1">
    <location>
        <begin position="20"/>
        <end position="89"/>
    </location>
</feature>
<dbReference type="KEGG" id="pbor:BSF38_01640"/>
<evidence type="ECO:0000313" key="3">
    <source>
        <dbReference type="Proteomes" id="UP000186309"/>
    </source>
</evidence>
<accession>A0A1U7CMJ7</accession>
<dbReference type="Proteomes" id="UP000186309">
    <property type="component" value="Chromosome"/>
</dbReference>
<evidence type="ECO:0000256" key="1">
    <source>
        <dbReference type="SAM" id="MobiDB-lite"/>
    </source>
</evidence>